<keyword evidence="5" id="KW-0539">Nucleus</keyword>
<dbReference type="InterPro" id="IPR002100">
    <property type="entry name" value="TF_MADSbox"/>
</dbReference>
<comment type="similarity">
    <text evidence="6">Belongs to the MEF2 family.</text>
</comment>
<evidence type="ECO:0000256" key="1">
    <source>
        <dbReference type="ARBA" id="ARBA00004123"/>
    </source>
</evidence>
<feature type="region of interest" description="Disordered" evidence="7">
    <location>
        <begin position="436"/>
        <end position="476"/>
    </location>
</feature>
<dbReference type="InterPro" id="IPR036879">
    <property type="entry name" value="TF_MADSbox_sf"/>
</dbReference>
<keyword evidence="10" id="KW-1185">Reference proteome</keyword>
<evidence type="ECO:0000256" key="7">
    <source>
        <dbReference type="SAM" id="MobiDB-lite"/>
    </source>
</evidence>
<evidence type="ECO:0000256" key="3">
    <source>
        <dbReference type="ARBA" id="ARBA00023125"/>
    </source>
</evidence>
<reference evidence="9 10" key="1">
    <citation type="submission" date="2024-01" db="EMBL/GenBank/DDBJ databases">
        <title>A draft genome for the cacao thread blight pathogen Marasmiellus scandens.</title>
        <authorList>
            <person name="Baruah I.K."/>
            <person name="Leung J."/>
            <person name="Bukari Y."/>
            <person name="Amoako-Attah I."/>
            <person name="Meinhardt L.W."/>
            <person name="Bailey B.A."/>
            <person name="Cohen S.P."/>
        </authorList>
    </citation>
    <scope>NUCLEOTIDE SEQUENCE [LARGE SCALE GENOMIC DNA]</scope>
    <source>
        <strain evidence="9 10">GH-19</strain>
    </source>
</reference>
<protein>
    <recommendedName>
        <fullName evidence="8">MADS-box domain-containing protein</fullName>
    </recommendedName>
</protein>
<dbReference type="PANTHER" id="PTHR11945">
    <property type="entry name" value="MADS BOX PROTEIN"/>
    <property type="match status" value="1"/>
</dbReference>
<feature type="compositionally biased region" description="Basic and acidic residues" evidence="7">
    <location>
        <begin position="148"/>
        <end position="170"/>
    </location>
</feature>
<gene>
    <name evidence="9" type="ORF">VKT23_017346</name>
</gene>
<evidence type="ECO:0000256" key="2">
    <source>
        <dbReference type="ARBA" id="ARBA00023015"/>
    </source>
</evidence>
<feature type="region of interest" description="Disordered" evidence="7">
    <location>
        <begin position="563"/>
        <end position="721"/>
    </location>
</feature>
<evidence type="ECO:0000256" key="6">
    <source>
        <dbReference type="ARBA" id="ARBA00025805"/>
    </source>
</evidence>
<feature type="compositionally biased region" description="Acidic residues" evidence="7">
    <location>
        <begin position="99"/>
        <end position="109"/>
    </location>
</feature>
<feature type="region of interest" description="Disordered" evidence="7">
    <location>
        <begin position="80"/>
        <end position="197"/>
    </location>
</feature>
<evidence type="ECO:0000256" key="4">
    <source>
        <dbReference type="ARBA" id="ARBA00023163"/>
    </source>
</evidence>
<feature type="compositionally biased region" description="Basic and acidic residues" evidence="7">
    <location>
        <begin position="460"/>
        <end position="476"/>
    </location>
</feature>
<dbReference type="InterPro" id="IPR033896">
    <property type="entry name" value="MEF2-like_N"/>
</dbReference>
<keyword evidence="4" id="KW-0804">Transcription</keyword>
<feature type="domain" description="MADS-box" evidence="8">
    <location>
        <begin position="1"/>
        <end position="51"/>
    </location>
</feature>
<keyword evidence="2" id="KW-0805">Transcription regulation</keyword>
<dbReference type="Gene3D" id="3.40.1810.10">
    <property type="entry name" value="Transcription factor, MADS-box"/>
    <property type="match status" value="1"/>
</dbReference>
<proteinExistence type="inferred from homology"/>
<organism evidence="9 10">
    <name type="scientific">Marasmiellus scandens</name>
    <dbReference type="NCBI Taxonomy" id="2682957"/>
    <lineage>
        <taxon>Eukaryota</taxon>
        <taxon>Fungi</taxon>
        <taxon>Dikarya</taxon>
        <taxon>Basidiomycota</taxon>
        <taxon>Agaricomycotina</taxon>
        <taxon>Agaricomycetes</taxon>
        <taxon>Agaricomycetidae</taxon>
        <taxon>Agaricales</taxon>
        <taxon>Marasmiineae</taxon>
        <taxon>Omphalotaceae</taxon>
        <taxon>Marasmiellus</taxon>
    </lineage>
</organism>
<feature type="region of interest" description="Disordered" evidence="7">
    <location>
        <begin position="214"/>
        <end position="307"/>
    </location>
</feature>
<dbReference type="PANTHER" id="PTHR11945:SF534">
    <property type="entry name" value="MYOCYTE-SPECIFIC ENHANCER FACTOR 2"/>
    <property type="match status" value="1"/>
</dbReference>
<keyword evidence="3" id="KW-0238">DNA-binding</keyword>
<dbReference type="SMART" id="SM00432">
    <property type="entry name" value="MADS"/>
    <property type="match status" value="1"/>
</dbReference>
<feature type="compositionally biased region" description="Basic and acidic residues" evidence="7">
    <location>
        <begin position="264"/>
        <end position="275"/>
    </location>
</feature>
<dbReference type="SUPFAM" id="SSF55455">
    <property type="entry name" value="SRF-like"/>
    <property type="match status" value="1"/>
</dbReference>
<evidence type="ECO:0000259" key="8">
    <source>
        <dbReference type="PROSITE" id="PS50066"/>
    </source>
</evidence>
<dbReference type="CDD" id="cd00265">
    <property type="entry name" value="MADS_MEF2_like"/>
    <property type="match status" value="1"/>
</dbReference>
<dbReference type="PROSITE" id="PS50066">
    <property type="entry name" value="MADS_BOX_2"/>
    <property type="match status" value="1"/>
</dbReference>
<dbReference type="Pfam" id="PF00319">
    <property type="entry name" value="SRF-TF"/>
    <property type="match status" value="1"/>
</dbReference>
<evidence type="ECO:0000256" key="5">
    <source>
        <dbReference type="ARBA" id="ARBA00023242"/>
    </source>
</evidence>
<evidence type="ECO:0000313" key="9">
    <source>
        <dbReference type="EMBL" id="KAK7439771.1"/>
    </source>
</evidence>
<comment type="caution">
    <text evidence="9">The sequence shown here is derived from an EMBL/GenBank/DDBJ whole genome shotgun (WGS) entry which is preliminary data.</text>
</comment>
<evidence type="ECO:0000313" key="10">
    <source>
        <dbReference type="Proteomes" id="UP001498398"/>
    </source>
</evidence>
<dbReference type="EMBL" id="JBANRG010000071">
    <property type="protein sequence ID" value="KAK7439771.1"/>
    <property type="molecule type" value="Genomic_DNA"/>
</dbReference>
<accession>A0ABR1ISB8</accession>
<dbReference type="PRINTS" id="PR00404">
    <property type="entry name" value="MADSDOMAIN"/>
</dbReference>
<feature type="region of interest" description="Disordered" evidence="7">
    <location>
        <begin position="328"/>
        <end position="377"/>
    </location>
</feature>
<sequence length="721" mass="76484">MGRRKIEIQPITHERNRSVTFLKRKNGLFKKAYELGVLCSVDVAVIIFDEKPGQQHKLYEYCSGDVREIVKRHVRFNGEKDCRGPGDFNGSGPSKMDEGEGDDDEDEDEVTAKPSKASKKKSGGASNNDIDDNDRPLSIPSPILNADRSSRRDTIHIDRDPLDFGRDRDSGGFGASRGLGLPISSDREDYRPGSSLGFSAGNGSNLGFNSGLGGSGFVGGYPIPGSDYMRHNPRKRSRSPGFDDHDMGGRHPYPSSRQSYDIGFGDRERGYDARRGFGSPGQGQDLPRGFGGPGSGPSSSFGGPGNGFGGLGSLGALGNYGIGSSGTNTPFPPSLGPANDSFHPGNPLGDKFPHIQSHIPTPPSPALSNGGGVATASASTSYDTFGPGASSAGAGSLANLNNLPGGLSGLGNFAAGNGNVDARIIYQQAQLMLQQQRERERERERNERERSMSISSLSRDFSRGRDVSRDRGMSLDSGERELERWWDRVKAEYQANPGRGQFGDRDIREREIARRRQLQLQAQRLGLPGANMGSGSSGHQQGQQGQNLTDLFAFLDAVGAPSASSSSLDLGGMDWPSHAPSNSNSNPNNTPNSAGPNGNGGDNWLDFLSSSGSGSGQNQGPDLSLLFSGSEGALGAGDGTSNSVANRGKDARKRKNDDDTFDDSIVVSDAEQEEDSGSEYEPSPGRSNKRAKTKAGSGGKKGRPRDADPSSESSSRKRGKS</sequence>
<name>A0ABR1ISB8_9AGAR</name>
<dbReference type="Proteomes" id="UP001498398">
    <property type="component" value="Unassembled WGS sequence"/>
</dbReference>
<feature type="compositionally biased region" description="Low complexity" evidence="7">
    <location>
        <begin position="580"/>
        <end position="596"/>
    </location>
</feature>
<comment type="subcellular location">
    <subcellularLocation>
        <location evidence="1">Nucleus</location>
    </subcellularLocation>
</comment>
<feature type="compositionally biased region" description="Basic and acidic residues" evidence="7">
    <location>
        <begin position="436"/>
        <end position="451"/>
    </location>
</feature>